<dbReference type="EMBL" id="FNRV01000001">
    <property type="protein sequence ID" value="SEC65197.1"/>
    <property type="molecule type" value="Genomic_DNA"/>
</dbReference>
<dbReference type="RefSeq" id="WP_090465889.1">
    <property type="nucleotide sequence ID" value="NZ_FNRV01000001.1"/>
</dbReference>
<feature type="transmembrane region" description="Helical" evidence="2">
    <location>
        <begin position="255"/>
        <end position="277"/>
    </location>
</feature>
<keyword evidence="2" id="KW-0472">Membrane</keyword>
<keyword evidence="2" id="KW-0812">Transmembrane</keyword>
<evidence type="ECO:0000313" key="3">
    <source>
        <dbReference type="EMBL" id="SEC65197.1"/>
    </source>
</evidence>
<reference evidence="3 4" key="1">
    <citation type="submission" date="2016-10" db="EMBL/GenBank/DDBJ databases">
        <authorList>
            <person name="Varghese N."/>
            <person name="Submissions S."/>
        </authorList>
    </citation>
    <scope>NUCLEOTIDE SEQUENCE [LARGE SCALE GENOMIC DNA]</scope>
    <source>
        <strain evidence="3 4">DSM 18327</strain>
    </source>
</reference>
<dbReference type="NCBIfam" id="TIGR03696">
    <property type="entry name" value="Rhs_assc_core"/>
    <property type="match status" value="1"/>
</dbReference>
<dbReference type="InterPro" id="IPR022385">
    <property type="entry name" value="Rhs_assc_core"/>
</dbReference>
<accession>A0ABY0Y032</accession>
<proteinExistence type="predicted"/>
<keyword evidence="4" id="KW-1185">Reference proteome</keyword>
<evidence type="ECO:0000313" key="4">
    <source>
        <dbReference type="Proteomes" id="UP000199665"/>
    </source>
</evidence>
<keyword evidence="2" id="KW-1133">Transmembrane helix</keyword>
<protein>
    <submittedName>
        <fullName evidence="3">RHS repeat-associated core domain-containing protein</fullName>
    </submittedName>
</protein>
<dbReference type="SUPFAM" id="SSF56399">
    <property type="entry name" value="ADP-ribosylation"/>
    <property type="match status" value="1"/>
</dbReference>
<feature type="region of interest" description="Disordered" evidence="1">
    <location>
        <begin position="307"/>
        <end position="330"/>
    </location>
</feature>
<dbReference type="PANTHER" id="PTHR32305:SF15">
    <property type="entry name" value="PROTEIN RHSA-RELATED"/>
    <property type="match status" value="1"/>
</dbReference>
<gene>
    <name evidence="3" type="ORF">SAMN05216205_2887</name>
</gene>
<name>A0ABY0Y032_9PSED</name>
<dbReference type="InterPro" id="IPR050708">
    <property type="entry name" value="T6SS_VgrG/RHS"/>
</dbReference>
<dbReference type="PANTHER" id="PTHR32305">
    <property type="match status" value="1"/>
</dbReference>
<dbReference type="Proteomes" id="UP000199665">
    <property type="component" value="Unassembled WGS sequence"/>
</dbReference>
<comment type="caution">
    <text evidence="3">The sequence shown here is derived from an EMBL/GenBank/DDBJ whole genome shotgun (WGS) entry which is preliminary data.</text>
</comment>
<sequence>MNTFKKSGYRYDALDLLVGIEPAEAHALQRFYCRGQLATVLQGASSQHVFQYDKQLLALQSRQGDAFSSDLLAIDQQRSVLQVAGPDGPVRQAYAPYGPRRVDSGPGSLLGFTGEAVDPVTGHYLLGNGHRAFNPVLMRFNSPDNLSPFGRGGLNPYAYCLGDPVNFTDPTGQIARLVTSLFSVVNARIVMSPAVPYKLAKDAVQWGAVGQLPFMPTLGAVGSTVAGIMTMVSAVTAVGSAVAGITGDSEAAKTLGYIALGLAGLTVAARLGSGWAAKDSRTVPMLKKFVDNKGRVEVPNTRALASAPLRSPDPFAGANAPPLTGDSANPTTFYYPDRNRTINFLNEQIDRQARIAREGLVRRHSDVTTTINNIRRRPSA</sequence>
<organism evidence="3 4">
    <name type="scientific">Pseudomonas mohnii</name>
    <dbReference type="NCBI Taxonomy" id="395600"/>
    <lineage>
        <taxon>Bacteria</taxon>
        <taxon>Pseudomonadati</taxon>
        <taxon>Pseudomonadota</taxon>
        <taxon>Gammaproteobacteria</taxon>
        <taxon>Pseudomonadales</taxon>
        <taxon>Pseudomonadaceae</taxon>
        <taxon>Pseudomonas</taxon>
    </lineage>
</organism>
<dbReference type="Gene3D" id="2.180.10.10">
    <property type="entry name" value="RHS repeat-associated core"/>
    <property type="match status" value="1"/>
</dbReference>
<evidence type="ECO:0000256" key="1">
    <source>
        <dbReference type="SAM" id="MobiDB-lite"/>
    </source>
</evidence>
<feature type="transmembrane region" description="Helical" evidence="2">
    <location>
        <begin position="218"/>
        <end position="243"/>
    </location>
</feature>
<evidence type="ECO:0000256" key="2">
    <source>
        <dbReference type="SAM" id="Phobius"/>
    </source>
</evidence>